<dbReference type="Gene3D" id="3.40.1410.10">
    <property type="entry name" value="Chorismate lyase-like"/>
    <property type="match status" value="1"/>
</dbReference>
<accession>A0A7W2A8L7</accession>
<keyword evidence="1" id="KW-0805">Transcription regulation</keyword>
<proteinExistence type="predicted"/>
<keyword evidence="6" id="KW-1185">Reference proteome</keyword>
<dbReference type="InterPro" id="IPR050679">
    <property type="entry name" value="Bact_HTH_transcr_reg"/>
</dbReference>
<dbReference type="InterPro" id="IPR036390">
    <property type="entry name" value="WH_DNA-bd_sf"/>
</dbReference>
<evidence type="ECO:0000259" key="4">
    <source>
        <dbReference type="PROSITE" id="PS50949"/>
    </source>
</evidence>
<evidence type="ECO:0000313" key="5">
    <source>
        <dbReference type="EMBL" id="MBA4494314.1"/>
    </source>
</evidence>
<comment type="caution">
    <text evidence="5">The sequence shown here is derived from an EMBL/GenBank/DDBJ whole genome shotgun (WGS) entry which is preliminary data.</text>
</comment>
<dbReference type="PANTHER" id="PTHR44846:SF1">
    <property type="entry name" value="MANNOSYL-D-GLYCERATE TRANSPORT_METABOLISM SYSTEM REPRESSOR MNGR-RELATED"/>
    <property type="match status" value="1"/>
</dbReference>
<dbReference type="GO" id="GO:0045892">
    <property type="term" value="P:negative regulation of DNA-templated transcription"/>
    <property type="evidence" value="ECO:0007669"/>
    <property type="project" value="TreeGrafter"/>
</dbReference>
<evidence type="ECO:0000313" key="6">
    <source>
        <dbReference type="Proteomes" id="UP000535491"/>
    </source>
</evidence>
<dbReference type="GO" id="GO:0003700">
    <property type="term" value="F:DNA-binding transcription factor activity"/>
    <property type="evidence" value="ECO:0007669"/>
    <property type="project" value="InterPro"/>
</dbReference>
<dbReference type="EMBL" id="JACEIQ010000006">
    <property type="protein sequence ID" value="MBA4494314.1"/>
    <property type="molecule type" value="Genomic_DNA"/>
</dbReference>
<dbReference type="InterPro" id="IPR000524">
    <property type="entry name" value="Tscrpt_reg_HTH_GntR"/>
</dbReference>
<dbReference type="InterPro" id="IPR036388">
    <property type="entry name" value="WH-like_DNA-bd_sf"/>
</dbReference>
<keyword evidence="2" id="KW-0238">DNA-binding</keyword>
<dbReference type="GO" id="GO:0003677">
    <property type="term" value="F:DNA binding"/>
    <property type="evidence" value="ECO:0007669"/>
    <property type="project" value="UniProtKB-KW"/>
</dbReference>
<dbReference type="Gene3D" id="1.10.10.10">
    <property type="entry name" value="Winged helix-like DNA-binding domain superfamily/Winged helix DNA-binding domain"/>
    <property type="match status" value="1"/>
</dbReference>
<evidence type="ECO:0000256" key="3">
    <source>
        <dbReference type="ARBA" id="ARBA00023163"/>
    </source>
</evidence>
<dbReference type="SUPFAM" id="SSF46785">
    <property type="entry name" value="Winged helix' DNA-binding domain"/>
    <property type="match status" value="1"/>
</dbReference>
<evidence type="ECO:0000256" key="2">
    <source>
        <dbReference type="ARBA" id="ARBA00023125"/>
    </source>
</evidence>
<dbReference type="AlphaFoldDB" id="A0A7W2A8L7"/>
<dbReference type="PROSITE" id="PS50949">
    <property type="entry name" value="HTH_GNTR"/>
    <property type="match status" value="1"/>
</dbReference>
<sequence length="238" mass="27379">MPKNNKWQDIYYILRDRIHQGELRPWQEFPTNFELMKEFEAHAATVQNAVNALIGDGLVFSAGNTTQRRRVRPLPSRSHRRGDFIAEHGGNSKEVLIKCKILDHMEDIPEAIQGQITLPALFHHTLQLRDDIIVAVSRSYIPDTVPLEPLKELLEQPNADIYETMKSHGLNPSDCEETLICSIASPSEMEELQMPEKSRIPIVRITRKVFDPDGKLLLVCLMVDRADCFEFQYRFPLC</sequence>
<name>A0A7W2A8L7_9BACL</name>
<gene>
    <name evidence="5" type="ORF">H1191_08345</name>
</gene>
<dbReference type="Pfam" id="PF07702">
    <property type="entry name" value="UTRA"/>
    <property type="match status" value="1"/>
</dbReference>
<reference evidence="5 6" key="1">
    <citation type="submission" date="2020-07" db="EMBL/GenBank/DDBJ databases">
        <authorList>
            <person name="Feng H."/>
        </authorList>
    </citation>
    <scope>NUCLEOTIDE SEQUENCE [LARGE SCALE GENOMIC DNA]</scope>
    <source>
        <strain evidence="6">s-10</strain>
    </source>
</reference>
<protein>
    <submittedName>
        <fullName evidence="5">GntR family transcriptional regulator</fullName>
    </submittedName>
</protein>
<dbReference type="InterPro" id="IPR011663">
    <property type="entry name" value="UTRA"/>
</dbReference>
<dbReference type="Pfam" id="PF00392">
    <property type="entry name" value="GntR"/>
    <property type="match status" value="1"/>
</dbReference>
<dbReference type="InterPro" id="IPR028978">
    <property type="entry name" value="Chorismate_lyase_/UTRA_dom_sf"/>
</dbReference>
<dbReference type="SUPFAM" id="SSF64288">
    <property type="entry name" value="Chorismate lyase-like"/>
    <property type="match status" value="1"/>
</dbReference>
<organism evidence="5 6">
    <name type="scientific">Paenactinomyces guangxiensis</name>
    <dbReference type="NCBI Taxonomy" id="1490290"/>
    <lineage>
        <taxon>Bacteria</taxon>
        <taxon>Bacillati</taxon>
        <taxon>Bacillota</taxon>
        <taxon>Bacilli</taxon>
        <taxon>Bacillales</taxon>
        <taxon>Thermoactinomycetaceae</taxon>
        <taxon>Paenactinomyces</taxon>
    </lineage>
</organism>
<dbReference type="Proteomes" id="UP000535491">
    <property type="component" value="Unassembled WGS sequence"/>
</dbReference>
<dbReference type="RefSeq" id="WP_181751552.1">
    <property type="nucleotide sequence ID" value="NZ_JACEIQ010000006.1"/>
</dbReference>
<dbReference type="SMART" id="SM00866">
    <property type="entry name" value="UTRA"/>
    <property type="match status" value="1"/>
</dbReference>
<keyword evidence="3" id="KW-0804">Transcription</keyword>
<dbReference type="PANTHER" id="PTHR44846">
    <property type="entry name" value="MANNOSYL-D-GLYCERATE TRANSPORT/METABOLISM SYSTEM REPRESSOR MNGR-RELATED"/>
    <property type="match status" value="1"/>
</dbReference>
<evidence type="ECO:0000256" key="1">
    <source>
        <dbReference type="ARBA" id="ARBA00023015"/>
    </source>
</evidence>
<feature type="domain" description="HTH gntR-type" evidence="4">
    <location>
        <begin position="4"/>
        <end position="74"/>
    </location>
</feature>